<proteinExistence type="predicted"/>
<dbReference type="Proteomes" id="UP000499080">
    <property type="component" value="Unassembled WGS sequence"/>
</dbReference>
<dbReference type="AlphaFoldDB" id="A0A4Y2NHZ0"/>
<name>A0A4Y2NHZ0_ARAVE</name>
<dbReference type="EMBL" id="BGPR01209798">
    <property type="protein sequence ID" value="GBN38978.1"/>
    <property type="molecule type" value="Genomic_DNA"/>
</dbReference>
<sequence length="262" mass="29054">PFEADALAIEGDIAAPFAQNKTVQEKSSAFFDEQSYPQDAQMLENYNEKAFAPEILAIEGVIVTPTAEHIAVQANSSSFLDEQCDLKDIQAIPVEFEILNHRELVPTVYEIAAHENLSNFLTSEIPSTNGLIKFSKEKAILEEKPDSRIATNVGNSYEQVVFENKLVSSDQRGVLEECYETAEIGISKKEISTTKKKRVPKLQAFKTRLLNITSSKKSTSGDMASTSNHFEHPEKSGAFDEDEESGPKRKRGFSFCGCLFCA</sequence>
<organism evidence="3 4">
    <name type="scientific">Araneus ventricosus</name>
    <name type="common">Orbweaver spider</name>
    <name type="synonym">Epeira ventricosa</name>
    <dbReference type="NCBI Taxonomy" id="182803"/>
    <lineage>
        <taxon>Eukaryota</taxon>
        <taxon>Metazoa</taxon>
        <taxon>Ecdysozoa</taxon>
        <taxon>Arthropoda</taxon>
        <taxon>Chelicerata</taxon>
        <taxon>Arachnida</taxon>
        <taxon>Araneae</taxon>
        <taxon>Araneomorphae</taxon>
        <taxon>Entelegynae</taxon>
        <taxon>Araneoidea</taxon>
        <taxon>Araneidae</taxon>
        <taxon>Araneus</taxon>
    </lineage>
</organism>
<keyword evidence="4" id="KW-1185">Reference proteome</keyword>
<feature type="non-terminal residue" evidence="3">
    <location>
        <position position="1"/>
    </location>
</feature>
<evidence type="ECO:0000313" key="3">
    <source>
        <dbReference type="EMBL" id="GBN39078.1"/>
    </source>
</evidence>
<feature type="region of interest" description="Disordered" evidence="1">
    <location>
        <begin position="216"/>
        <end position="250"/>
    </location>
</feature>
<gene>
    <name evidence="3" type="ORF">AVEN_170829_1</name>
    <name evidence="2" type="ORF">AVEN_239326_1</name>
</gene>
<evidence type="ECO:0000256" key="1">
    <source>
        <dbReference type="SAM" id="MobiDB-lite"/>
    </source>
</evidence>
<reference evidence="3 4" key="1">
    <citation type="journal article" date="2019" name="Sci. Rep.">
        <title>Orb-weaving spider Araneus ventricosus genome elucidates the spidroin gene catalogue.</title>
        <authorList>
            <person name="Kono N."/>
            <person name="Nakamura H."/>
            <person name="Ohtoshi R."/>
            <person name="Moran D.A.P."/>
            <person name="Shinohara A."/>
            <person name="Yoshida Y."/>
            <person name="Fujiwara M."/>
            <person name="Mori M."/>
            <person name="Tomita M."/>
            <person name="Arakawa K."/>
        </authorList>
    </citation>
    <scope>NUCLEOTIDE SEQUENCE [LARGE SCALE GENOMIC DNA]</scope>
</reference>
<feature type="compositionally biased region" description="Polar residues" evidence="1">
    <location>
        <begin position="216"/>
        <end position="228"/>
    </location>
</feature>
<protein>
    <submittedName>
        <fullName evidence="3">Uncharacterized protein</fullName>
    </submittedName>
</protein>
<feature type="compositionally biased region" description="Basic and acidic residues" evidence="1">
    <location>
        <begin position="229"/>
        <end position="238"/>
    </location>
</feature>
<evidence type="ECO:0000313" key="4">
    <source>
        <dbReference type="Proteomes" id="UP000499080"/>
    </source>
</evidence>
<dbReference type="EMBL" id="BGPR01209838">
    <property type="protein sequence ID" value="GBN39078.1"/>
    <property type="molecule type" value="Genomic_DNA"/>
</dbReference>
<accession>A0A4Y2NHZ0</accession>
<comment type="caution">
    <text evidence="3">The sequence shown here is derived from an EMBL/GenBank/DDBJ whole genome shotgun (WGS) entry which is preliminary data.</text>
</comment>
<evidence type="ECO:0000313" key="2">
    <source>
        <dbReference type="EMBL" id="GBN38978.1"/>
    </source>
</evidence>